<keyword evidence="2" id="KW-0223">Dioxygenase</keyword>
<dbReference type="Pfam" id="PF05721">
    <property type="entry name" value="PhyH"/>
    <property type="match status" value="1"/>
</dbReference>
<accession>A0A561P2P1</accession>
<organism evidence="2 3">
    <name type="scientific">Chitinophaga polysaccharea</name>
    <dbReference type="NCBI Taxonomy" id="1293035"/>
    <lineage>
        <taxon>Bacteria</taxon>
        <taxon>Pseudomonadati</taxon>
        <taxon>Bacteroidota</taxon>
        <taxon>Chitinophagia</taxon>
        <taxon>Chitinophagales</taxon>
        <taxon>Chitinophagaceae</taxon>
        <taxon>Chitinophaga</taxon>
    </lineage>
</organism>
<protein>
    <submittedName>
        <fullName evidence="2">Phytanoyl-CoA dioxygenase PhyH</fullName>
    </submittedName>
</protein>
<dbReference type="OrthoDB" id="976214at2"/>
<evidence type="ECO:0000313" key="2">
    <source>
        <dbReference type="EMBL" id="TWF32378.1"/>
    </source>
</evidence>
<dbReference type="EMBL" id="VIWO01000016">
    <property type="protein sequence ID" value="TWF32378.1"/>
    <property type="molecule type" value="Genomic_DNA"/>
</dbReference>
<name>A0A561P2P1_9BACT</name>
<evidence type="ECO:0000313" key="3">
    <source>
        <dbReference type="Proteomes" id="UP000320811"/>
    </source>
</evidence>
<proteinExistence type="predicted"/>
<dbReference type="SUPFAM" id="SSF51197">
    <property type="entry name" value="Clavaminate synthase-like"/>
    <property type="match status" value="1"/>
</dbReference>
<dbReference type="RefSeq" id="WP_145675100.1">
    <property type="nucleotide sequence ID" value="NZ_VIWO01000016.1"/>
</dbReference>
<comment type="caution">
    <text evidence="2">The sequence shown here is derived from an EMBL/GenBank/DDBJ whole genome shotgun (WGS) entry which is preliminary data.</text>
</comment>
<dbReference type="PANTHER" id="PTHR20883:SF48">
    <property type="entry name" value="ECTOINE DIOXYGENASE"/>
    <property type="match status" value="1"/>
</dbReference>
<keyword evidence="3" id="KW-1185">Reference proteome</keyword>
<gene>
    <name evidence="2" type="ORF">FHW36_11651</name>
</gene>
<sequence length="297" mass="33678">MNTSNQPVFRLDEGINNTHLQYFHQHGIIQFKNFLDKHTLAHIHGEVAQVQDFLLRNQVQKVNGIPLKLGTDINGAPLIQRIAFASHFSNTLRELLKDRRLQSLIALLGPYSGRIGENEKDGLVINHYVNTAASQFKQLGWHTDSPRDLFLGSRILPMLNVGIHLDDCPLDNGGLRVLPGTHEQGLFKLLFRKKYFIDNNPDKKEVGFDIEAGDLTVHDGRLWHRVQQSPYTGEKSRRRVMYIPIITGDYQPKTANSPTPFYHKLAQFKQHLYGGKPQWANVTAHGGKLAEVNTPSL</sequence>
<evidence type="ECO:0000256" key="1">
    <source>
        <dbReference type="ARBA" id="ARBA00001954"/>
    </source>
</evidence>
<dbReference type="PANTHER" id="PTHR20883">
    <property type="entry name" value="PHYTANOYL-COA DIOXYGENASE DOMAIN CONTAINING 1"/>
    <property type="match status" value="1"/>
</dbReference>
<reference evidence="2 3" key="1">
    <citation type="submission" date="2019-06" db="EMBL/GenBank/DDBJ databases">
        <title>Sorghum-associated microbial communities from plants grown in Nebraska, USA.</title>
        <authorList>
            <person name="Schachtman D."/>
        </authorList>
    </citation>
    <scope>NUCLEOTIDE SEQUENCE [LARGE SCALE GENOMIC DNA]</scope>
    <source>
        <strain evidence="2 3">1209</strain>
    </source>
</reference>
<dbReference type="GO" id="GO:0016706">
    <property type="term" value="F:2-oxoglutarate-dependent dioxygenase activity"/>
    <property type="evidence" value="ECO:0007669"/>
    <property type="project" value="UniProtKB-ARBA"/>
</dbReference>
<keyword evidence="2" id="KW-0560">Oxidoreductase</keyword>
<dbReference type="Gene3D" id="2.60.120.620">
    <property type="entry name" value="q2cbj1_9rhob like domain"/>
    <property type="match status" value="1"/>
</dbReference>
<dbReference type="Proteomes" id="UP000320811">
    <property type="component" value="Unassembled WGS sequence"/>
</dbReference>
<comment type="cofactor">
    <cofactor evidence="1">
        <name>Fe(2+)</name>
        <dbReference type="ChEBI" id="CHEBI:29033"/>
    </cofactor>
</comment>
<dbReference type="AlphaFoldDB" id="A0A561P2P1"/>
<dbReference type="GO" id="GO:0005506">
    <property type="term" value="F:iron ion binding"/>
    <property type="evidence" value="ECO:0007669"/>
    <property type="project" value="UniProtKB-ARBA"/>
</dbReference>
<dbReference type="InterPro" id="IPR008775">
    <property type="entry name" value="Phytyl_CoA_dOase-like"/>
</dbReference>